<feature type="coiled-coil region" evidence="1">
    <location>
        <begin position="56"/>
        <end position="104"/>
    </location>
</feature>
<name>A0A072NV47_9EURO</name>
<keyword evidence="1" id="KW-0175">Coiled coil</keyword>
<evidence type="ECO:0000313" key="4">
    <source>
        <dbReference type="Proteomes" id="UP000027920"/>
    </source>
</evidence>
<reference evidence="3 4" key="1">
    <citation type="submission" date="2013-03" db="EMBL/GenBank/DDBJ databases">
        <title>The Genome Sequence of Exophiala aquamarina CBS 119918.</title>
        <authorList>
            <consortium name="The Broad Institute Genomics Platform"/>
            <person name="Cuomo C."/>
            <person name="de Hoog S."/>
            <person name="Gorbushina A."/>
            <person name="Walker B."/>
            <person name="Young S.K."/>
            <person name="Zeng Q."/>
            <person name="Gargeya S."/>
            <person name="Fitzgerald M."/>
            <person name="Haas B."/>
            <person name="Abouelleil A."/>
            <person name="Allen A.W."/>
            <person name="Alvarado L."/>
            <person name="Arachchi H.M."/>
            <person name="Berlin A.M."/>
            <person name="Chapman S.B."/>
            <person name="Gainer-Dewar J."/>
            <person name="Goldberg J."/>
            <person name="Griggs A."/>
            <person name="Gujja S."/>
            <person name="Hansen M."/>
            <person name="Howarth C."/>
            <person name="Imamovic A."/>
            <person name="Ireland A."/>
            <person name="Larimer J."/>
            <person name="McCowan C."/>
            <person name="Murphy C."/>
            <person name="Pearson M."/>
            <person name="Poon T.W."/>
            <person name="Priest M."/>
            <person name="Roberts A."/>
            <person name="Saif S."/>
            <person name="Shea T."/>
            <person name="Sisk P."/>
            <person name="Sykes S."/>
            <person name="Wortman J."/>
            <person name="Nusbaum C."/>
            <person name="Birren B."/>
        </authorList>
    </citation>
    <scope>NUCLEOTIDE SEQUENCE [LARGE SCALE GENOMIC DNA]</scope>
    <source>
        <strain evidence="3 4">CBS 119918</strain>
    </source>
</reference>
<gene>
    <name evidence="3" type="ORF">A1O9_12086</name>
</gene>
<proteinExistence type="predicted"/>
<dbReference type="HOGENOM" id="CLU_139299_2_0_1"/>
<comment type="caution">
    <text evidence="3">The sequence shown here is derived from an EMBL/GenBank/DDBJ whole genome shotgun (WGS) entry which is preliminary data.</text>
</comment>
<evidence type="ECO:0000256" key="1">
    <source>
        <dbReference type="SAM" id="Coils"/>
    </source>
</evidence>
<dbReference type="GeneID" id="25286981"/>
<sequence>MCYFARTDYRCGDWKWGNMKVRCQRQPRIGETCGAKLVDTENVTKIGDECRLCQEIKVKQRRLQKEKDNIKRWSREGTRFSSLIEKAQRDAKDLEDTIAEMIGRRPSITASNNYLARGGPVSAPLSGSLSADPYSTTTYASPAYGGYSSNG</sequence>
<dbReference type="Proteomes" id="UP000027920">
    <property type="component" value="Unassembled WGS sequence"/>
</dbReference>
<keyword evidence="4" id="KW-1185">Reference proteome</keyword>
<dbReference type="STRING" id="1182545.A0A072NV47"/>
<dbReference type="AlphaFoldDB" id="A0A072NV47"/>
<feature type="compositionally biased region" description="Polar residues" evidence="2">
    <location>
        <begin position="125"/>
        <end position="140"/>
    </location>
</feature>
<feature type="region of interest" description="Disordered" evidence="2">
    <location>
        <begin position="121"/>
        <end position="151"/>
    </location>
</feature>
<dbReference type="EMBL" id="AMGV01000021">
    <property type="protein sequence ID" value="KEF51749.1"/>
    <property type="molecule type" value="Genomic_DNA"/>
</dbReference>
<protein>
    <submittedName>
        <fullName evidence="3">Uncharacterized protein</fullName>
    </submittedName>
</protein>
<organism evidence="3 4">
    <name type="scientific">Exophiala aquamarina CBS 119918</name>
    <dbReference type="NCBI Taxonomy" id="1182545"/>
    <lineage>
        <taxon>Eukaryota</taxon>
        <taxon>Fungi</taxon>
        <taxon>Dikarya</taxon>
        <taxon>Ascomycota</taxon>
        <taxon>Pezizomycotina</taxon>
        <taxon>Eurotiomycetes</taxon>
        <taxon>Chaetothyriomycetidae</taxon>
        <taxon>Chaetothyriales</taxon>
        <taxon>Herpotrichiellaceae</taxon>
        <taxon>Exophiala</taxon>
    </lineage>
</organism>
<dbReference type="OrthoDB" id="5015991at2759"/>
<accession>A0A072NV47</accession>
<dbReference type="VEuPathDB" id="FungiDB:A1O9_12086"/>
<dbReference type="RefSeq" id="XP_013254339.1">
    <property type="nucleotide sequence ID" value="XM_013398885.1"/>
</dbReference>
<evidence type="ECO:0000256" key="2">
    <source>
        <dbReference type="SAM" id="MobiDB-lite"/>
    </source>
</evidence>
<evidence type="ECO:0000313" key="3">
    <source>
        <dbReference type="EMBL" id="KEF51749.1"/>
    </source>
</evidence>